<accession>A0ABW4G1A7</accession>
<keyword evidence="2" id="KW-0812">Transmembrane</keyword>
<reference evidence="5" key="1">
    <citation type="journal article" date="2019" name="Int. J. Syst. Evol. Microbiol.">
        <title>The Global Catalogue of Microorganisms (GCM) 10K type strain sequencing project: providing services to taxonomists for standard genome sequencing and annotation.</title>
        <authorList>
            <consortium name="The Broad Institute Genomics Platform"/>
            <consortium name="The Broad Institute Genome Sequencing Center for Infectious Disease"/>
            <person name="Wu L."/>
            <person name="Ma J."/>
        </authorList>
    </citation>
    <scope>NUCLEOTIDE SEQUENCE [LARGE SCALE GENOMIC DNA]</scope>
    <source>
        <strain evidence="5">CGMCC 1.15399</strain>
    </source>
</reference>
<gene>
    <name evidence="4" type="ORF">ACFSJ0_05135</name>
</gene>
<feature type="domain" description="DUF6286" evidence="3">
    <location>
        <begin position="119"/>
        <end position="223"/>
    </location>
</feature>
<dbReference type="RefSeq" id="WP_219530097.1">
    <property type="nucleotide sequence ID" value="NZ_JAHKRM010000008.1"/>
</dbReference>
<name>A0ABW4G1A7_9ACTN</name>
<dbReference type="Pfam" id="PF19803">
    <property type="entry name" value="DUF6286"/>
    <property type="match status" value="1"/>
</dbReference>
<evidence type="ECO:0000313" key="4">
    <source>
        <dbReference type="EMBL" id="MFD1536409.1"/>
    </source>
</evidence>
<keyword evidence="2" id="KW-0472">Membrane</keyword>
<comment type="caution">
    <text evidence="4">The sequence shown here is derived from an EMBL/GenBank/DDBJ whole genome shotgun (WGS) entry which is preliminary data.</text>
</comment>
<protein>
    <submittedName>
        <fullName evidence="4">DUF6286 domain-containing protein</fullName>
    </submittedName>
</protein>
<sequence length="226" mass="23693">MSTGADRAGKPVTSLADEATDAPLAGEGGWMTDGRTVTGASGRAADRAALRAFRPRRTVPAVVVAALLTVLGAVVAAETVSALAGRPLRWVPLDRLLIWAASTPWNDPLFLLGTALVTLIGLALVVTALVPGRPRFVPVRTGDADLIIGMRRKSFARALAHAAEGVPGVHSARASVHGNTAAVTATTSGWDRERFGEAVRAMVLSRLAALNPVEPYQVKVNVRERK</sequence>
<evidence type="ECO:0000256" key="1">
    <source>
        <dbReference type="SAM" id="MobiDB-lite"/>
    </source>
</evidence>
<evidence type="ECO:0000256" key="2">
    <source>
        <dbReference type="SAM" id="Phobius"/>
    </source>
</evidence>
<proteinExistence type="predicted"/>
<feature type="transmembrane region" description="Helical" evidence="2">
    <location>
        <begin position="109"/>
        <end position="130"/>
    </location>
</feature>
<dbReference type="InterPro" id="IPR046253">
    <property type="entry name" value="DUF6286"/>
</dbReference>
<feature type="transmembrane region" description="Helical" evidence="2">
    <location>
        <begin position="61"/>
        <end position="84"/>
    </location>
</feature>
<evidence type="ECO:0000259" key="3">
    <source>
        <dbReference type="Pfam" id="PF19803"/>
    </source>
</evidence>
<dbReference type="Proteomes" id="UP001597097">
    <property type="component" value="Unassembled WGS sequence"/>
</dbReference>
<keyword evidence="5" id="KW-1185">Reference proteome</keyword>
<keyword evidence="2" id="KW-1133">Transmembrane helix</keyword>
<organism evidence="4 5">
    <name type="scientific">Nonomuraea guangzhouensis</name>
    <dbReference type="NCBI Taxonomy" id="1291555"/>
    <lineage>
        <taxon>Bacteria</taxon>
        <taxon>Bacillati</taxon>
        <taxon>Actinomycetota</taxon>
        <taxon>Actinomycetes</taxon>
        <taxon>Streptosporangiales</taxon>
        <taxon>Streptosporangiaceae</taxon>
        <taxon>Nonomuraea</taxon>
    </lineage>
</organism>
<evidence type="ECO:0000313" key="5">
    <source>
        <dbReference type="Proteomes" id="UP001597097"/>
    </source>
</evidence>
<feature type="region of interest" description="Disordered" evidence="1">
    <location>
        <begin position="1"/>
        <end position="37"/>
    </location>
</feature>
<dbReference type="EMBL" id="JBHUCM010000005">
    <property type="protein sequence ID" value="MFD1536409.1"/>
    <property type="molecule type" value="Genomic_DNA"/>
</dbReference>